<dbReference type="OrthoDB" id="1934063at2759"/>
<dbReference type="AlphaFoldDB" id="A0A2I0B3Z0"/>
<dbReference type="STRING" id="1088818.A0A2I0B3Z0"/>
<evidence type="ECO:0000256" key="2">
    <source>
        <dbReference type="ARBA" id="ARBA00023163"/>
    </source>
</evidence>
<dbReference type="EMBL" id="KZ451917">
    <property type="protein sequence ID" value="PKA62514.1"/>
    <property type="molecule type" value="Genomic_DNA"/>
</dbReference>
<feature type="short sequence motif" description="VHIID" evidence="3">
    <location>
        <begin position="186"/>
        <end position="190"/>
    </location>
</feature>
<dbReference type="PROSITE" id="PS50985">
    <property type="entry name" value="GRAS"/>
    <property type="match status" value="1"/>
</dbReference>
<comment type="similarity">
    <text evidence="3">Belongs to the GRAS family.</text>
</comment>
<feature type="region of interest" description="SAW" evidence="3">
    <location>
        <begin position="359"/>
        <end position="448"/>
    </location>
</feature>
<organism evidence="4 5">
    <name type="scientific">Apostasia shenzhenica</name>
    <dbReference type="NCBI Taxonomy" id="1088818"/>
    <lineage>
        <taxon>Eukaryota</taxon>
        <taxon>Viridiplantae</taxon>
        <taxon>Streptophyta</taxon>
        <taxon>Embryophyta</taxon>
        <taxon>Tracheophyta</taxon>
        <taxon>Spermatophyta</taxon>
        <taxon>Magnoliopsida</taxon>
        <taxon>Liliopsida</taxon>
        <taxon>Asparagales</taxon>
        <taxon>Orchidaceae</taxon>
        <taxon>Apostasioideae</taxon>
        <taxon>Apostasia</taxon>
    </lineage>
</organism>
<dbReference type="Pfam" id="PF03514">
    <property type="entry name" value="GRAS"/>
    <property type="match status" value="1"/>
</dbReference>
<dbReference type="InterPro" id="IPR005202">
    <property type="entry name" value="TF_GRAS"/>
</dbReference>
<keyword evidence="5" id="KW-1185">Reference proteome</keyword>
<evidence type="ECO:0000256" key="1">
    <source>
        <dbReference type="ARBA" id="ARBA00023015"/>
    </source>
</evidence>
<comment type="caution">
    <text evidence="3">Lacks conserved residue(s) required for the propagation of feature annotation.</text>
</comment>
<gene>
    <name evidence="4" type="primary">RGL2</name>
    <name evidence="4" type="ORF">AXF42_Ash009401</name>
</gene>
<evidence type="ECO:0000313" key="4">
    <source>
        <dbReference type="EMBL" id="PKA62514.1"/>
    </source>
</evidence>
<sequence>MIHEEVGEDLLTLSLSIGGAGGSGAGGHHFEFTKKRRRSFDEEALLLQARDRMIRAGSTRPGLQSDSGLQLVRLLFITATAVEQNSGGSAAACDSLRQLYRLVSLSGDPIQRVAAYFADALATKLLLLSSPCFHSSIRAAPSPADEFAAFAALYCASPFFQFAHFTANQAIMEAFEEEESFNGGSLHVVDFDLTYGSQWPSLIQSLADKATSNKPITLRITGFGRSSGELLETEKRLSSFAGGFGNLSFEFDGKIISENWAESIRIKKNSTLAVNLVFYLQTLNNYSAIRSNLMRIHSLNPTVVTLVEKEGNRGSRFLDSLHYFAAMFDSLDDCFPAQSKQRLMIEKNHLGWEIMNAVNGGDEGNKGLRYESLETWKGAMEKNGFEGLRLSSRSVSQARLLLKIKSQHCSAMDERRSGLGFRVTERDEGKALSLGWQQQHLITATAWRRRSWWMID</sequence>
<evidence type="ECO:0000313" key="5">
    <source>
        <dbReference type="Proteomes" id="UP000236161"/>
    </source>
</evidence>
<name>A0A2I0B3Z0_9ASPA</name>
<keyword evidence="2" id="KW-0804">Transcription</keyword>
<dbReference type="PANTHER" id="PTHR31636">
    <property type="entry name" value="OSJNBA0084A10.13 PROTEIN-RELATED"/>
    <property type="match status" value="1"/>
</dbReference>
<reference evidence="4 5" key="1">
    <citation type="journal article" date="2017" name="Nature">
        <title>The Apostasia genome and the evolution of orchids.</title>
        <authorList>
            <person name="Zhang G.Q."/>
            <person name="Liu K.W."/>
            <person name="Li Z."/>
            <person name="Lohaus R."/>
            <person name="Hsiao Y.Y."/>
            <person name="Niu S.C."/>
            <person name="Wang J.Y."/>
            <person name="Lin Y.C."/>
            <person name="Xu Q."/>
            <person name="Chen L.J."/>
            <person name="Yoshida K."/>
            <person name="Fujiwara S."/>
            <person name="Wang Z.W."/>
            <person name="Zhang Y.Q."/>
            <person name="Mitsuda N."/>
            <person name="Wang M."/>
            <person name="Liu G.H."/>
            <person name="Pecoraro L."/>
            <person name="Huang H.X."/>
            <person name="Xiao X.J."/>
            <person name="Lin M."/>
            <person name="Wu X.Y."/>
            <person name="Wu W.L."/>
            <person name="Chen Y.Y."/>
            <person name="Chang S.B."/>
            <person name="Sakamoto S."/>
            <person name="Ohme-Takagi M."/>
            <person name="Yagi M."/>
            <person name="Zeng S.J."/>
            <person name="Shen C.Y."/>
            <person name="Yeh C.M."/>
            <person name="Luo Y.B."/>
            <person name="Tsai W.C."/>
            <person name="Van de Peer Y."/>
            <person name="Liu Z.J."/>
        </authorList>
    </citation>
    <scope>NUCLEOTIDE SEQUENCE [LARGE SCALE GENOMIC DNA]</scope>
    <source>
        <strain evidence="5">cv. Shenzhen</strain>
        <tissue evidence="4">Stem</tissue>
    </source>
</reference>
<keyword evidence="1" id="KW-0805">Transcription regulation</keyword>
<accession>A0A2I0B3Z0</accession>
<proteinExistence type="inferred from homology"/>
<evidence type="ECO:0000256" key="3">
    <source>
        <dbReference type="PROSITE-ProRule" id="PRU01191"/>
    </source>
</evidence>
<protein>
    <submittedName>
        <fullName evidence="4">DELLA protein RGL2</fullName>
    </submittedName>
</protein>
<dbReference type="Proteomes" id="UP000236161">
    <property type="component" value="Unassembled WGS sequence"/>
</dbReference>